<dbReference type="EMBL" id="CP002551">
    <property type="protein sequence ID" value="ADZ09907.1"/>
    <property type="molecule type" value="Genomic_DNA"/>
</dbReference>
<dbReference type="KEGG" id="mel:Metbo_1681"/>
<accession>F0T9M8</accession>
<name>F0T9M8_METLA</name>
<dbReference type="eggNOG" id="arCOG14008">
    <property type="taxonomic scope" value="Archaea"/>
</dbReference>
<keyword evidence="3" id="KW-1185">Reference proteome</keyword>
<reference evidence="3" key="1">
    <citation type="submission" date="2011-02" db="EMBL/GenBank/DDBJ databases">
        <title>Complete sequence of Methanobacterium sp. AL-21.</title>
        <authorList>
            <consortium name="US DOE Joint Genome Institute"/>
            <person name="Lucas S."/>
            <person name="Copeland A."/>
            <person name="Lapidus A."/>
            <person name="Cheng J.-F."/>
            <person name="Goodwin L."/>
            <person name="Pitluck S."/>
            <person name="Chertkov O."/>
            <person name="Detter J.C."/>
            <person name="Han C."/>
            <person name="Tapia R."/>
            <person name="Land M."/>
            <person name="Hauser L."/>
            <person name="Kyrpides N."/>
            <person name="Ivanova N."/>
            <person name="Mikhailova N."/>
            <person name="Pagani I."/>
            <person name="Cadillo-Quiroz H."/>
            <person name="Imachi H."/>
            <person name="Zinder S."/>
            <person name="Liu W."/>
            <person name="Woyke T."/>
        </authorList>
    </citation>
    <scope>NUCLEOTIDE SEQUENCE [LARGE SCALE GENOMIC DNA]</scope>
    <source>
        <strain evidence="3">AL-21</strain>
    </source>
</reference>
<dbReference type="RefSeq" id="WP_013645258.1">
    <property type="nucleotide sequence ID" value="NC_015216.1"/>
</dbReference>
<evidence type="ECO:0000313" key="2">
    <source>
        <dbReference type="EMBL" id="ADZ09907.1"/>
    </source>
</evidence>
<protein>
    <submittedName>
        <fullName evidence="2">Uncharacterized protein</fullName>
    </submittedName>
</protein>
<dbReference type="HOGENOM" id="CLU_2784079_0_0_2"/>
<dbReference type="Proteomes" id="UP000007490">
    <property type="component" value="Chromosome"/>
</dbReference>
<keyword evidence="1" id="KW-0175">Coiled coil</keyword>
<dbReference type="AlphaFoldDB" id="F0T9M8"/>
<gene>
    <name evidence="2" type="ordered locus">Metbo_1681</name>
</gene>
<sequence>MDLEYLKSDTKRIEKKFEELNKKYDVIQREKELELLEKRSNAINEGSDDNLKTQIWGDIYKDVLEIEKKTDVKPDKKKKK</sequence>
<feature type="coiled-coil region" evidence="1">
    <location>
        <begin position="3"/>
        <end position="30"/>
    </location>
</feature>
<reference evidence="2 3" key="2">
    <citation type="journal article" date="2014" name="Int. J. Syst. Evol. Microbiol.">
        <title>Methanobacterium paludis sp. nov. and a novel strain of Methanobacterium lacus isolated from northern peatlands.</title>
        <authorList>
            <person name="Cadillo-Quiroz H."/>
            <person name="Brauer S.L."/>
            <person name="Goodson N."/>
            <person name="Yavitt J.B."/>
            <person name="Zinder S.H."/>
        </authorList>
    </citation>
    <scope>NUCLEOTIDE SEQUENCE [LARGE SCALE GENOMIC DNA]</scope>
    <source>
        <strain evidence="2 3">AL-21</strain>
    </source>
</reference>
<evidence type="ECO:0000313" key="3">
    <source>
        <dbReference type="Proteomes" id="UP000007490"/>
    </source>
</evidence>
<organism evidence="2 3">
    <name type="scientific">Methanobacterium lacus (strain AL-21)</name>
    <dbReference type="NCBI Taxonomy" id="877455"/>
    <lineage>
        <taxon>Archaea</taxon>
        <taxon>Methanobacteriati</taxon>
        <taxon>Methanobacteriota</taxon>
        <taxon>Methanomada group</taxon>
        <taxon>Methanobacteria</taxon>
        <taxon>Methanobacteriales</taxon>
        <taxon>Methanobacteriaceae</taxon>
        <taxon>Methanobacterium</taxon>
    </lineage>
</organism>
<proteinExistence type="predicted"/>
<dbReference type="GeneID" id="10278138"/>
<evidence type="ECO:0000256" key="1">
    <source>
        <dbReference type="SAM" id="Coils"/>
    </source>
</evidence>